<reference evidence="2 3" key="1">
    <citation type="submission" date="2023-11" db="EMBL/GenBank/DDBJ databases">
        <title>First isolation, identification, and characterization of non-pathogenic Epilithonimonas ginsengisoli isolated from diseased farmed rainbow trout (Oncorhynchus mykiss) in Chile.</title>
        <authorList>
            <person name="Miranda C.D."/>
            <person name="Irgang R."/>
            <person name="Concha C."/>
            <person name="Rojas R."/>
            <person name="Avendano R."/>
        </authorList>
    </citation>
    <scope>NUCLEOTIDE SEQUENCE [LARGE SCALE GENOMIC DNA]</scope>
    <source>
        <strain evidence="2 3">FP99</strain>
    </source>
</reference>
<dbReference type="EMBL" id="JAMXLT020000005">
    <property type="protein sequence ID" value="MDW8548152.1"/>
    <property type="molecule type" value="Genomic_DNA"/>
</dbReference>
<organism evidence="2 3">
    <name type="scientific">Epilithonimonas ginsengisoli</name>
    <dbReference type="NCBI Taxonomy" id="1245592"/>
    <lineage>
        <taxon>Bacteria</taxon>
        <taxon>Pseudomonadati</taxon>
        <taxon>Bacteroidota</taxon>
        <taxon>Flavobacteriia</taxon>
        <taxon>Flavobacteriales</taxon>
        <taxon>Weeksellaceae</taxon>
        <taxon>Chryseobacterium group</taxon>
        <taxon>Epilithonimonas</taxon>
    </lineage>
</organism>
<dbReference type="Proteomes" id="UP001204439">
    <property type="component" value="Unassembled WGS sequence"/>
</dbReference>
<name>A0ABU4JEP3_9FLAO</name>
<keyword evidence="3" id="KW-1185">Reference proteome</keyword>
<dbReference type="Pfam" id="PF00144">
    <property type="entry name" value="Beta-lactamase"/>
    <property type="match status" value="1"/>
</dbReference>
<dbReference type="InterPro" id="IPR012338">
    <property type="entry name" value="Beta-lactam/transpept-like"/>
</dbReference>
<sequence length="115" mass="13174">MKTIFYTSFFLLLMTSSTIFGQKKDYSFLTDSLKIEEQLEKYKLPGFSVVVFENYKIVYSKQFGVKSANSLEKIDENTAFYTASISKPITALLCFILEEKGLLDLNAPIDKSLKR</sequence>
<dbReference type="Gene3D" id="3.40.710.10">
    <property type="entry name" value="DD-peptidase/beta-lactamase superfamily"/>
    <property type="match status" value="1"/>
</dbReference>
<dbReference type="EC" id="3.1.1.103" evidence="2"/>
<dbReference type="GO" id="GO:0016787">
    <property type="term" value="F:hydrolase activity"/>
    <property type="evidence" value="ECO:0007669"/>
    <property type="project" value="UniProtKB-KW"/>
</dbReference>
<dbReference type="SUPFAM" id="SSF56601">
    <property type="entry name" value="beta-lactamase/transpeptidase-like"/>
    <property type="match status" value="1"/>
</dbReference>
<dbReference type="InterPro" id="IPR001466">
    <property type="entry name" value="Beta-lactam-related"/>
</dbReference>
<protein>
    <submittedName>
        <fullName evidence="2">Serine hydrolase domain-containing protein</fullName>
        <ecNumber evidence="2">3.1.1.103</ecNumber>
    </submittedName>
</protein>
<gene>
    <name evidence="2" type="ORF">NG800_004470</name>
</gene>
<dbReference type="InterPro" id="IPR050491">
    <property type="entry name" value="AmpC-like"/>
</dbReference>
<comment type="caution">
    <text evidence="2">The sequence shown here is derived from an EMBL/GenBank/DDBJ whole genome shotgun (WGS) entry which is preliminary data.</text>
</comment>
<evidence type="ECO:0000313" key="3">
    <source>
        <dbReference type="Proteomes" id="UP001204439"/>
    </source>
</evidence>
<evidence type="ECO:0000313" key="2">
    <source>
        <dbReference type="EMBL" id="MDW8548152.1"/>
    </source>
</evidence>
<dbReference type="PANTHER" id="PTHR46825:SF9">
    <property type="entry name" value="BETA-LACTAMASE-RELATED DOMAIN-CONTAINING PROTEIN"/>
    <property type="match status" value="1"/>
</dbReference>
<evidence type="ECO:0000259" key="1">
    <source>
        <dbReference type="Pfam" id="PF00144"/>
    </source>
</evidence>
<dbReference type="PANTHER" id="PTHR46825">
    <property type="entry name" value="D-ALANYL-D-ALANINE-CARBOXYPEPTIDASE/ENDOPEPTIDASE AMPH"/>
    <property type="match status" value="1"/>
</dbReference>
<proteinExistence type="predicted"/>
<feature type="domain" description="Beta-lactamase-related" evidence="1">
    <location>
        <begin position="35"/>
        <end position="113"/>
    </location>
</feature>
<keyword evidence="2" id="KW-0378">Hydrolase</keyword>
<accession>A0ABU4JEP3</accession>